<dbReference type="SMART" id="SM00368">
    <property type="entry name" value="LRR_RI"/>
    <property type="match status" value="6"/>
</dbReference>
<gene>
    <name evidence="3" type="primary">PARPA_10693.1 scaffold 41683</name>
</gene>
<proteinExistence type="predicted"/>
<dbReference type="OrthoDB" id="333024at2759"/>
<evidence type="ECO:0000256" key="1">
    <source>
        <dbReference type="ARBA" id="ARBA00022737"/>
    </source>
</evidence>
<organism evidence="3 4">
    <name type="scientific">Parasitella parasitica</name>
    <dbReference type="NCBI Taxonomy" id="35722"/>
    <lineage>
        <taxon>Eukaryota</taxon>
        <taxon>Fungi</taxon>
        <taxon>Fungi incertae sedis</taxon>
        <taxon>Mucoromycota</taxon>
        <taxon>Mucoromycotina</taxon>
        <taxon>Mucoromycetes</taxon>
        <taxon>Mucorales</taxon>
        <taxon>Mucorineae</taxon>
        <taxon>Mucoraceae</taxon>
        <taxon>Parasitella</taxon>
    </lineage>
</organism>
<dbReference type="PANTHER" id="PTHR24111:SF0">
    <property type="entry name" value="LEUCINE-RICH REPEAT-CONTAINING PROTEIN"/>
    <property type="match status" value="1"/>
</dbReference>
<dbReference type="STRING" id="35722.A0A0B7NG88"/>
<dbReference type="InterPro" id="IPR052201">
    <property type="entry name" value="LRR-containing_regulator"/>
</dbReference>
<dbReference type="EMBL" id="LN733168">
    <property type="protein sequence ID" value="CEP16427.1"/>
    <property type="molecule type" value="Genomic_DNA"/>
</dbReference>
<feature type="region of interest" description="Disordered" evidence="2">
    <location>
        <begin position="237"/>
        <end position="267"/>
    </location>
</feature>
<dbReference type="PANTHER" id="PTHR24111">
    <property type="entry name" value="LEUCINE-RICH REPEAT-CONTAINING PROTEIN 34"/>
    <property type="match status" value="1"/>
</dbReference>
<evidence type="ECO:0000256" key="2">
    <source>
        <dbReference type="SAM" id="MobiDB-lite"/>
    </source>
</evidence>
<name>A0A0B7NG88_9FUNG</name>
<keyword evidence="4" id="KW-1185">Reference proteome</keyword>
<accession>A0A0B7NG88</accession>
<dbReference type="Gene3D" id="3.80.10.10">
    <property type="entry name" value="Ribonuclease Inhibitor"/>
    <property type="match status" value="4"/>
</dbReference>
<dbReference type="AlphaFoldDB" id="A0A0B7NG88"/>
<protein>
    <submittedName>
        <fullName evidence="3">Uncharacterized protein</fullName>
    </submittedName>
</protein>
<dbReference type="Pfam" id="PF13516">
    <property type="entry name" value="LRR_6"/>
    <property type="match status" value="1"/>
</dbReference>
<dbReference type="InterPro" id="IPR032675">
    <property type="entry name" value="LRR_dom_sf"/>
</dbReference>
<sequence>MVWGGNDGAVDRWVKQLEENDRKLVSLHILSFRRISTIELGRIFDAISTNTVLEDLYVSGHALDAACMNQLSEALTLNNTLRTLNLGDTSFGLHADVFGLFCEGLAANEGLLKLDLENKGLKHATIRLLAEALKKNKHLESINVSRNDLDDEAVEILAPCLTRLKTVNMAINHIGAAGAKTIAEKMLGPSSQIEELELSDNPLLEGASVLASALKDNRRLRVLKMVDVVSNEQELTSLPPSALGEAVEGGKLDDEEEHKKRKNSDQTRALHGNALAEAVGRALEINTALTCLWLDNNAIESSALNHLAANLGKSGLLELKLRQNRLEDEAALLLADAIDGLQHLELGENGVSAKGFGALLDTKLDYLGLFSNTVGGFGSDPSLLPQLLSSKISRLDIGCNGIVHQDVEAIVQVLINKGVPELRLLEMGGNVEDKEIEQWENTLKRLLSERDKLEVIWKRKPSEMDASRLPPPPPTPMM</sequence>
<evidence type="ECO:0000313" key="3">
    <source>
        <dbReference type="EMBL" id="CEP16427.1"/>
    </source>
</evidence>
<keyword evidence="1" id="KW-0677">Repeat</keyword>
<dbReference type="SUPFAM" id="SSF52047">
    <property type="entry name" value="RNI-like"/>
    <property type="match status" value="2"/>
</dbReference>
<dbReference type="Proteomes" id="UP000054107">
    <property type="component" value="Unassembled WGS sequence"/>
</dbReference>
<reference evidence="3 4" key="1">
    <citation type="submission" date="2014-09" db="EMBL/GenBank/DDBJ databases">
        <authorList>
            <person name="Ellenberger Sabrina"/>
        </authorList>
    </citation>
    <scope>NUCLEOTIDE SEQUENCE [LARGE SCALE GENOMIC DNA]</scope>
    <source>
        <strain evidence="3 4">CBS 412.66</strain>
    </source>
</reference>
<dbReference type="InterPro" id="IPR001611">
    <property type="entry name" value="Leu-rich_rpt"/>
</dbReference>
<evidence type="ECO:0000313" key="4">
    <source>
        <dbReference type="Proteomes" id="UP000054107"/>
    </source>
</evidence>